<dbReference type="AlphaFoldDB" id="A0A5N6SEV0"/>
<gene>
    <name evidence="1" type="ORF">BDV38DRAFT_258720</name>
</gene>
<dbReference type="Proteomes" id="UP000325672">
    <property type="component" value="Unassembled WGS sequence"/>
</dbReference>
<reference evidence="1 2" key="1">
    <citation type="submission" date="2019-04" db="EMBL/GenBank/DDBJ databases">
        <title>Friends and foes A comparative genomics study of 23 Aspergillus species from section Flavi.</title>
        <authorList>
            <consortium name="DOE Joint Genome Institute"/>
            <person name="Kjaerbolling I."/>
            <person name="Vesth T."/>
            <person name="Frisvad J.C."/>
            <person name="Nybo J.L."/>
            <person name="Theobald S."/>
            <person name="Kildgaard S."/>
            <person name="Isbrandt T."/>
            <person name="Kuo A."/>
            <person name="Sato A."/>
            <person name="Lyhne E.K."/>
            <person name="Kogle M.E."/>
            <person name="Wiebenga A."/>
            <person name="Kun R.S."/>
            <person name="Lubbers R.J."/>
            <person name="Makela M.R."/>
            <person name="Barry K."/>
            <person name="Chovatia M."/>
            <person name="Clum A."/>
            <person name="Daum C."/>
            <person name="Haridas S."/>
            <person name="He G."/>
            <person name="LaButti K."/>
            <person name="Lipzen A."/>
            <person name="Mondo S."/>
            <person name="Riley R."/>
            <person name="Salamov A."/>
            <person name="Simmons B.A."/>
            <person name="Magnuson J.K."/>
            <person name="Henrissat B."/>
            <person name="Mortensen U.H."/>
            <person name="Larsen T.O."/>
            <person name="Devries R.P."/>
            <person name="Grigoriev I.V."/>
            <person name="Machida M."/>
            <person name="Baker S.E."/>
            <person name="Andersen M.R."/>
        </authorList>
    </citation>
    <scope>NUCLEOTIDE SEQUENCE [LARGE SCALE GENOMIC DNA]</scope>
    <source>
        <strain evidence="1 2">CBS 117625</strain>
    </source>
</reference>
<name>A0A5N6SEV0_ASPPS</name>
<evidence type="ECO:0000313" key="1">
    <source>
        <dbReference type="EMBL" id="KAE8133238.1"/>
    </source>
</evidence>
<protein>
    <submittedName>
        <fullName evidence="1">Uncharacterized protein</fullName>
    </submittedName>
</protein>
<evidence type="ECO:0000313" key="2">
    <source>
        <dbReference type="Proteomes" id="UP000325672"/>
    </source>
</evidence>
<proteinExistence type="predicted"/>
<dbReference type="OrthoDB" id="4384999at2759"/>
<dbReference type="EMBL" id="ML743619">
    <property type="protein sequence ID" value="KAE8133238.1"/>
    <property type="molecule type" value="Genomic_DNA"/>
</dbReference>
<accession>A0A5N6SEV0</accession>
<keyword evidence="2" id="KW-1185">Reference proteome</keyword>
<sequence length="116" mass="12511">MASVGPARCANMTGLPELLYPNTCGLPIYQRWNAAQDPYTTLEECCQAINGTTGYFGEESCAAYCNATESTQGQLSNCLWSSREIGQFGCSGTAAIKANLWNTIVIMGLVCLVFTY</sequence>
<organism evidence="1 2">
    <name type="scientific">Aspergillus pseudotamarii</name>
    <dbReference type="NCBI Taxonomy" id="132259"/>
    <lineage>
        <taxon>Eukaryota</taxon>
        <taxon>Fungi</taxon>
        <taxon>Dikarya</taxon>
        <taxon>Ascomycota</taxon>
        <taxon>Pezizomycotina</taxon>
        <taxon>Eurotiomycetes</taxon>
        <taxon>Eurotiomycetidae</taxon>
        <taxon>Eurotiales</taxon>
        <taxon>Aspergillaceae</taxon>
        <taxon>Aspergillus</taxon>
        <taxon>Aspergillus subgen. Circumdati</taxon>
    </lineage>
</organism>
<dbReference type="RefSeq" id="XP_031909301.1">
    <property type="nucleotide sequence ID" value="XM_032055758.1"/>
</dbReference>
<dbReference type="GeneID" id="43639968"/>